<evidence type="ECO:0000259" key="1">
    <source>
        <dbReference type="PROSITE" id="PS51094"/>
    </source>
</evidence>
<proteinExistence type="predicted"/>
<evidence type="ECO:0000313" key="3">
    <source>
        <dbReference type="Proteomes" id="UP000603434"/>
    </source>
</evidence>
<protein>
    <submittedName>
        <fullName evidence="2">PTS sugar transporter subunit IIA</fullName>
    </submittedName>
</protein>
<sequence length="229" mass="25781">MKFTIKEVAKCLQLPLSTIERWIRQGRIPIQRSGNNLFFDNAALEKWAATCNLPFTKPKKEQVPEEDSGLENLVPVMKRGGVFHDVKGDSVPAVLQSAVDNMSDFSLPVKTKLFERLLERENLTSTGIGKGVAVPHPRDPLADVIDKPLITTCFLEKPIDFAAIDDKPVFVMFILISPTIKIHLHLLSRLSYCVRDNTFVEFLKTSPGPDAFFSKIADFEKQLDKADHF</sequence>
<dbReference type="SUPFAM" id="SSF46955">
    <property type="entry name" value="Putative DNA-binding domain"/>
    <property type="match status" value="1"/>
</dbReference>
<comment type="caution">
    <text evidence="2">The sequence shown here is derived from an EMBL/GenBank/DDBJ whole genome shotgun (WGS) entry which is preliminary data.</text>
</comment>
<dbReference type="InterPro" id="IPR009061">
    <property type="entry name" value="DNA-bd_dom_put_sf"/>
</dbReference>
<keyword evidence="2" id="KW-0813">Transport</keyword>
<dbReference type="Pfam" id="PF00359">
    <property type="entry name" value="PTS_EIIA_2"/>
    <property type="match status" value="1"/>
</dbReference>
<organism evidence="2 3">
    <name type="scientific">Candidatus Desulfatibia profunda</name>
    <dbReference type="NCBI Taxonomy" id="2841695"/>
    <lineage>
        <taxon>Bacteria</taxon>
        <taxon>Pseudomonadati</taxon>
        <taxon>Thermodesulfobacteriota</taxon>
        <taxon>Desulfobacteria</taxon>
        <taxon>Desulfobacterales</taxon>
        <taxon>Desulfobacterales incertae sedis</taxon>
        <taxon>Candidatus Desulfatibia</taxon>
    </lineage>
</organism>
<evidence type="ECO:0000313" key="2">
    <source>
        <dbReference type="EMBL" id="MBC8362538.1"/>
    </source>
</evidence>
<dbReference type="EMBL" id="JACNJH010000201">
    <property type="protein sequence ID" value="MBC8362538.1"/>
    <property type="molecule type" value="Genomic_DNA"/>
</dbReference>
<dbReference type="InterPro" id="IPR002178">
    <property type="entry name" value="PTS_EIIA_type-2_dom"/>
</dbReference>
<dbReference type="Gene3D" id="3.40.930.10">
    <property type="entry name" value="Mannitol-specific EII, Chain A"/>
    <property type="match status" value="1"/>
</dbReference>
<dbReference type="Proteomes" id="UP000603434">
    <property type="component" value="Unassembled WGS sequence"/>
</dbReference>
<feature type="domain" description="PTS EIIA type-2" evidence="1">
    <location>
        <begin position="75"/>
        <end position="219"/>
    </location>
</feature>
<dbReference type="PANTHER" id="PTHR47738">
    <property type="entry name" value="PTS SYSTEM FRUCTOSE-LIKE EIIA COMPONENT-RELATED"/>
    <property type="match status" value="1"/>
</dbReference>
<dbReference type="Pfam" id="PF12728">
    <property type="entry name" value="HTH_17"/>
    <property type="match status" value="1"/>
</dbReference>
<dbReference type="SUPFAM" id="SSF55804">
    <property type="entry name" value="Phoshotransferase/anion transport protein"/>
    <property type="match status" value="1"/>
</dbReference>
<dbReference type="NCBIfam" id="TIGR01764">
    <property type="entry name" value="excise"/>
    <property type="match status" value="1"/>
</dbReference>
<reference evidence="2 3" key="1">
    <citation type="submission" date="2020-08" db="EMBL/GenBank/DDBJ databases">
        <title>Bridging the membrane lipid divide: bacteria of the FCB group superphylum have the potential to synthesize archaeal ether lipids.</title>
        <authorList>
            <person name="Villanueva L."/>
            <person name="Von Meijenfeldt F.A.B."/>
            <person name="Westbye A.B."/>
            <person name="Yadav S."/>
            <person name="Hopmans E.C."/>
            <person name="Dutilh B.E."/>
            <person name="Sinninghe Damste J.S."/>
        </authorList>
    </citation>
    <scope>NUCLEOTIDE SEQUENCE [LARGE SCALE GENOMIC DNA]</scope>
    <source>
        <strain evidence="2">NIOZ-UU30</strain>
    </source>
</reference>
<dbReference type="GO" id="GO:0003677">
    <property type="term" value="F:DNA binding"/>
    <property type="evidence" value="ECO:0007669"/>
    <property type="project" value="InterPro"/>
</dbReference>
<dbReference type="InterPro" id="IPR016152">
    <property type="entry name" value="PTrfase/Anion_transptr"/>
</dbReference>
<dbReference type="InterPro" id="IPR041657">
    <property type="entry name" value="HTH_17"/>
</dbReference>
<dbReference type="CDD" id="cd00211">
    <property type="entry name" value="PTS_IIA_fru"/>
    <property type="match status" value="1"/>
</dbReference>
<dbReference type="AlphaFoldDB" id="A0A8J6NYQ5"/>
<accession>A0A8J6NYQ5</accession>
<dbReference type="InterPro" id="IPR051541">
    <property type="entry name" value="PTS_SugarTrans_NitroReg"/>
</dbReference>
<keyword evidence="2" id="KW-0762">Sugar transport</keyword>
<name>A0A8J6NYQ5_9BACT</name>
<dbReference type="InterPro" id="IPR010093">
    <property type="entry name" value="SinI_DNA-bd"/>
</dbReference>
<dbReference type="PROSITE" id="PS51094">
    <property type="entry name" value="PTS_EIIA_TYPE_2"/>
    <property type="match status" value="1"/>
</dbReference>
<dbReference type="PANTHER" id="PTHR47738:SF1">
    <property type="entry name" value="NITROGEN REGULATORY PROTEIN"/>
    <property type="match status" value="1"/>
</dbReference>
<dbReference type="Gene3D" id="1.10.1660.10">
    <property type="match status" value="1"/>
</dbReference>
<gene>
    <name evidence="2" type="ORF">H8E23_14210</name>
</gene>
<dbReference type="GO" id="GO:0030295">
    <property type="term" value="F:protein kinase activator activity"/>
    <property type="evidence" value="ECO:0007669"/>
    <property type="project" value="TreeGrafter"/>
</dbReference>